<dbReference type="EMBL" id="UGZE01000001">
    <property type="protein sequence ID" value="SUJ17311.1"/>
    <property type="molecule type" value="Genomic_DNA"/>
</dbReference>
<evidence type="ECO:0000313" key="2">
    <source>
        <dbReference type="EMBL" id="SUJ17311.1"/>
    </source>
</evidence>
<dbReference type="GO" id="GO:0030420">
    <property type="term" value="P:establishment of competence for transformation"/>
    <property type="evidence" value="ECO:0007669"/>
    <property type="project" value="InterPro"/>
</dbReference>
<dbReference type="STRING" id="1212545.SARL_09277"/>
<keyword evidence="4" id="KW-1185">Reference proteome</keyword>
<reference evidence="1 4" key="2">
    <citation type="submission" date="2019-07" db="EMBL/GenBank/DDBJ databases">
        <title>Whole genome shotgun sequence of Staphylococcus arlettae NBRC 109765.</title>
        <authorList>
            <person name="Hosoyama A."/>
            <person name="Uohara A."/>
            <person name="Ohji S."/>
            <person name="Ichikawa N."/>
        </authorList>
    </citation>
    <scope>NUCLEOTIDE SEQUENCE [LARGE SCALE GENOMIC DNA]</scope>
    <source>
        <strain evidence="1 4">NBRC 109765</strain>
    </source>
</reference>
<name>A0A2T7BXC1_9STAP</name>
<sequence>MHSSANILYLHTQKSTQTKTLCQHLNHYYIYPTTPYNVVKYLLEINNKSLTVQLKHAKAMLKINKLVPIFIHDTLILFPLKPKRAPIQYYINAHSISGVKTKGSASIIQFNNSHFLTIDEPYHLILKKWQESIVLIHLFKQTYN</sequence>
<dbReference type="AlphaFoldDB" id="A0A2T7BXC1"/>
<protein>
    <submittedName>
        <fullName evidence="2">ComK family protein</fullName>
    </submittedName>
    <submittedName>
        <fullName evidence="1">Competence protein ComK</fullName>
    </submittedName>
</protein>
<evidence type="ECO:0000313" key="1">
    <source>
        <dbReference type="EMBL" id="GEQ00742.1"/>
    </source>
</evidence>
<dbReference type="EMBL" id="BKAV01000020">
    <property type="protein sequence ID" value="GEQ00742.1"/>
    <property type="molecule type" value="Genomic_DNA"/>
</dbReference>
<gene>
    <name evidence="2" type="ORF">NCTC12413_01143</name>
    <name evidence="1" type="ORF">SAR03_17790</name>
</gene>
<proteinExistence type="predicted"/>
<dbReference type="RefSeq" id="WP_021459820.1">
    <property type="nucleotide sequence ID" value="NZ_BKAV01000020.1"/>
</dbReference>
<dbReference type="Pfam" id="PF06338">
    <property type="entry name" value="ComK"/>
    <property type="match status" value="1"/>
</dbReference>
<reference evidence="2 3" key="1">
    <citation type="submission" date="2018-06" db="EMBL/GenBank/DDBJ databases">
        <authorList>
            <consortium name="Pathogen Informatics"/>
            <person name="Doyle S."/>
        </authorList>
    </citation>
    <scope>NUCLEOTIDE SEQUENCE [LARGE SCALE GENOMIC DNA]</scope>
    <source>
        <strain evidence="2 3">NCTC12413</strain>
    </source>
</reference>
<dbReference type="InterPro" id="IPR010461">
    <property type="entry name" value="ComK"/>
</dbReference>
<evidence type="ECO:0000313" key="4">
    <source>
        <dbReference type="Proteomes" id="UP000321598"/>
    </source>
</evidence>
<dbReference type="Proteomes" id="UP000321598">
    <property type="component" value="Unassembled WGS sequence"/>
</dbReference>
<dbReference type="Proteomes" id="UP000254956">
    <property type="component" value="Unassembled WGS sequence"/>
</dbReference>
<evidence type="ECO:0000313" key="3">
    <source>
        <dbReference type="Proteomes" id="UP000254956"/>
    </source>
</evidence>
<accession>A0A2T7BXC1</accession>
<organism evidence="2 3">
    <name type="scientific">Staphylococcus arlettae</name>
    <dbReference type="NCBI Taxonomy" id="29378"/>
    <lineage>
        <taxon>Bacteria</taxon>
        <taxon>Bacillati</taxon>
        <taxon>Bacillota</taxon>
        <taxon>Bacilli</taxon>
        <taxon>Bacillales</taxon>
        <taxon>Staphylococcaceae</taxon>
        <taxon>Staphylococcus</taxon>
    </lineage>
</organism>
<dbReference type="OrthoDB" id="2409264at2"/>